<dbReference type="PANTHER" id="PTHR24637">
    <property type="entry name" value="COLLAGEN"/>
    <property type="match status" value="1"/>
</dbReference>
<evidence type="ECO:0000313" key="4">
    <source>
        <dbReference type="EMBL" id="CAG2207810.1"/>
    </source>
</evidence>
<gene>
    <name evidence="4" type="ORF">MEDL_22052</name>
</gene>
<accession>A0A8S3RIC8</accession>
<protein>
    <submittedName>
        <fullName evidence="3">COL5AS</fullName>
    </submittedName>
</protein>
<reference evidence="4" key="1">
    <citation type="submission" date="2021-03" db="EMBL/GenBank/DDBJ databases">
        <authorList>
            <person name="Bekaert M."/>
        </authorList>
    </citation>
    <scope>NUCLEOTIDE SEQUENCE</scope>
</reference>
<dbReference type="AlphaFoldDB" id="A0A8S3RIC8"/>
<evidence type="ECO:0000313" key="3">
    <source>
        <dbReference type="EMBL" id="CAG2207809.1"/>
    </source>
</evidence>
<feature type="transmembrane region" description="Helical" evidence="2">
    <location>
        <begin position="173"/>
        <end position="197"/>
    </location>
</feature>
<evidence type="ECO:0000256" key="2">
    <source>
        <dbReference type="SAM" id="Phobius"/>
    </source>
</evidence>
<keyword evidence="5" id="KW-1185">Reference proteome</keyword>
<dbReference type="Proteomes" id="UP000683360">
    <property type="component" value="Unassembled WGS sequence"/>
</dbReference>
<dbReference type="PANTHER" id="PTHR24637:SF334">
    <property type="entry name" value="NEMATODE CUTICLE COLLAGEN N-TERMINAL DOMAIN-CONTAINING PROTEIN"/>
    <property type="match status" value="1"/>
</dbReference>
<sequence>MSVIVQHCTFGAKILYNMRVTWLDLYWKLLLIITLTKSSTFGVCPDPMCKGEQGLRGPKGDQGRDGFPGLKGRKGDQGLPGSDGLPGGPSGPKGDAGEKGGTGNPGLPGSDGLPGGSSGPKGDAGEKGGTGNPGLPGMPGLSAPIPSGCKCNGLTTITTENESVVLTKYDQSIVPIIIIGIILFVTDLVVIGLFIIVKKDAKSIQPASLEARYQSVQPRDQAETDERYRQLEHAAESQDPNHYMEVIDSNDVAH</sequence>
<keyword evidence="2" id="KW-1133">Transmembrane helix</keyword>
<dbReference type="EMBL" id="CAJPWZ010001092">
    <property type="protein sequence ID" value="CAG2207809.1"/>
    <property type="molecule type" value="Genomic_DNA"/>
</dbReference>
<name>A0A8S3RIC8_MYTED</name>
<dbReference type="EMBL" id="CAJPWZ010001092">
    <property type="protein sequence ID" value="CAG2207810.1"/>
    <property type="molecule type" value="Genomic_DNA"/>
</dbReference>
<keyword evidence="2" id="KW-0472">Membrane</keyword>
<evidence type="ECO:0000256" key="1">
    <source>
        <dbReference type="SAM" id="MobiDB-lite"/>
    </source>
</evidence>
<organism evidence="4 5">
    <name type="scientific">Mytilus edulis</name>
    <name type="common">Blue mussel</name>
    <dbReference type="NCBI Taxonomy" id="6550"/>
    <lineage>
        <taxon>Eukaryota</taxon>
        <taxon>Metazoa</taxon>
        <taxon>Spiralia</taxon>
        <taxon>Lophotrochozoa</taxon>
        <taxon>Mollusca</taxon>
        <taxon>Bivalvia</taxon>
        <taxon>Autobranchia</taxon>
        <taxon>Pteriomorphia</taxon>
        <taxon>Mytilida</taxon>
        <taxon>Mytiloidea</taxon>
        <taxon>Mytilidae</taxon>
        <taxon>Mytilinae</taxon>
        <taxon>Mytilus</taxon>
    </lineage>
</organism>
<comment type="caution">
    <text evidence="4">The sequence shown here is derived from an EMBL/GenBank/DDBJ whole genome shotgun (WGS) entry which is preliminary data.</text>
</comment>
<feature type="region of interest" description="Disordered" evidence="1">
    <location>
        <begin position="51"/>
        <end position="141"/>
    </location>
</feature>
<dbReference type="OrthoDB" id="5983381at2759"/>
<feature type="region of interest" description="Disordered" evidence="1">
    <location>
        <begin position="232"/>
        <end position="254"/>
    </location>
</feature>
<evidence type="ECO:0000313" key="5">
    <source>
        <dbReference type="Proteomes" id="UP000683360"/>
    </source>
</evidence>
<proteinExistence type="predicted"/>
<keyword evidence="2" id="KW-0812">Transmembrane</keyword>